<evidence type="ECO:0000256" key="1">
    <source>
        <dbReference type="SAM" id="MobiDB-lite"/>
    </source>
</evidence>
<evidence type="ECO:0000313" key="3">
    <source>
        <dbReference type="Proteomes" id="UP000000305"/>
    </source>
</evidence>
<reference evidence="2 3" key="1">
    <citation type="journal article" date="2011" name="Science">
        <title>The ecoresponsive genome of Daphnia pulex.</title>
        <authorList>
            <person name="Colbourne J.K."/>
            <person name="Pfrender M.E."/>
            <person name="Gilbert D."/>
            <person name="Thomas W.K."/>
            <person name="Tucker A."/>
            <person name="Oakley T.H."/>
            <person name="Tokishita S."/>
            <person name="Aerts A."/>
            <person name="Arnold G.J."/>
            <person name="Basu M.K."/>
            <person name="Bauer D.J."/>
            <person name="Caceres C.E."/>
            <person name="Carmel L."/>
            <person name="Casola C."/>
            <person name="Choi J.H."/>
            <person name="Detter J.C."/>
            <person name="Dong Q."/>
            <person name="Dusheyko S."/>
            <person name="Eads B.D."/>
            <person name="Frohlich T."/>
            <person name="Geiler-Samerotte K.A."/>
            <person name="Gerlach D."/>
            <person name="Hatcher P."/>
            <person name="Jogdeo S."/>
            <person name="Krijgsveld J."/>
            <person name="Kriventseva E.V."/>
            <person name="Kultz D."/>
            <person name="Laforsch C."/>
            <person name="Lindquist E."/>
            <person name="Lopez J."/>
            <person name="Manak J.R."/>
            <person name="Muller J."/>
            <person name="Pangilinan J."/>
            <person name="Patwardhan R.P."/>
            <person name="Pitluck S."/>
            <person name="Pritham E.J."/>
            <person name="Rechtsteiner A."/>
            <person name="Rho M."/>
            <person name="Rogozin I.B."/>
            <person name="Sakarya O."/>
            <person name="Salamov A."/>
            <person name="Schaack S."/>
            <person name="Shapiro H."/>
            <person name="Shiga Y."/>
            <person name="Skalitzky C."/>
            <person name="Smith Z."/>
            <person name="Souvorov A."/>
            <person name="Sung W."/>
            <person name="Tang Z."/>
            <person name="Tsuchiya D."/>
            <person name="Tu H."/>
            <person name="Vos H."/>
            <person name="Wang M."/>
            <person name="Wolf Y.I."/>
            <person name="Yamagata H."/>
            <person name="Yamada T."/>
            <person name="Ye Y."/>
            <person name="Shaw J.R."/>
            <person name="Andrews J."/>
            <person name="Crease T.J."/>
            <person name="Tang H."/>
            <person name="Lucas S.M."/>
            <person name="Robertson H.M."/>
            <person name="Bork P."/>
            <person name="Koonin E.V."/>
            <person name="Zdobnov E.M."/>
            <person name="Grigoriev I.V."/>
            <person name="Lynch M."/>
            <person name="Boore J.L."/>
        </authorList>
    </citation>
    <scope>NUCLEOTIDE SEQUENCE [LARGE SCALE GENOMIC DNA]</scope>
</reference>
<dbReference type="EMBL" id="GL733098">
    <property type="protein sequence ID" value="EFX63364.1"/>
    <property type="molecule type" value="Genomic_DNA"/>
</dbReference>
<dbReference type="AlphaFoldDB" id="E9HY19"/>
<accession>E9HY19</accession>
<gene>
    <name evidence="2" type="ORF">DAPPUDRAFT_335573</name>
</gene>
<dbReference type="HOGENOM" id="CLU_2888031_0_0_1"/>
<evidence type="ECO:0000313" key="2">
    <source>
        <dbReference type="EMBL" id="EFX63364.1"/>
    </source>
</evidence>
<protein>
    <submittedName>
        <fullName evidence="2">Uncharacterized protein</fullName>
    </submittedName>
</protein>
<dbReference type="Proteomes" id="UP000000305">
    <property type="component" value="Unassembled WGS sequence"/>
</dbReference>
<feature type="region of interest" description="Disordered" evidence="1">
    <location>
        <begin position="22"/>
        <end position="63"/>
    </location>
</feature>
<proteinExistence type="predicted"/>
<organism evidence="2 3">
    <name type="scientific">Daphnia pulex</name>
    <name type="common">Water flea</name>
    <dbReference type="NCBI Taxonomy" id="6669"/>
    <lineage>
        <taxon>Eukaryota</taxon>
        <taxon>Metazoa</taxon>
        <taxon>Ecdysozoa</taxon>
        <taxon>Arthropoda</taxon>
        <taxon>Crustacea</taxon>
        <taxon>Branchiopoda</taxon>
        <taxon>Diplostraca</taxon>
        <taxon>Cladocera</taxon>
        <taxon>Anomopoda</taxon>
        <taxon>Daphniidae</taxon>
        <taxon>Daphnia</taxon>
    </lineage>
</organism>
<dbReference type="InParanoid" id="E9HY19"/>
<sequence>MSHSIVQEEGESDLEEELKNILAESEEAQAEEEEQELVLPAVPTESPTKKEELSARLERLRSP</sequence>
<feature type="compositionally biased region" description="Basic and acidic residues" evidence="1">
    <location>
        <begin position="47"/>
        <end position="63"/>
    </location>
</feature>
<keyword evidence="3" id="KW-1185">Reference proteome</keyword>
<feature type="compositionally biased region" description="Acidic residues" evidence="1">
    <location>
        <begin position="24"/>
        <end position="36"/>
    </location>
</feature>
<name>E9HY19_DAPPU</name>
<dbReference type="KEGG" id="dpx:DAPPUDRAFT_335573"/>